<dbReference type="PROSITE" id="PS50125">
    <property type="entry name" value="GUANYLATE_CYCLASE_2"/>
    <property type="match status" value="1"/>
</dbReference>
<keyword evidence="4 16" id="KW-0812">Transmembrane</keyword>
<dbReference type="FunFam" id="3.30.70.1230:FF:000013">
    <property type="entry name" value="Guanylate cyclase"/>
    <property type="match status" value="1"/>
</dbReference>
<dbReference type="SMART" id="SM00044">
    <property type="entry name" value="CYCc"/>
    <property type="match status" value="1"/>
</dbReference>
<evidence type="ECO:0000256" key="16">
    <source>
        <dbReference type="SAM" id="Phobius"/>
    </source>
</evidence>
<dbReference type="InterPro" id="IPR011645">
    <property type="entry name" value="HNOB_dom_associated"/>
</dbReference>
<dbReference type="PROSITE" id="PS00452">
    <property type="entry name" value="GUANYLATE_CYCLASE_1"/>
    <property type="match status" value="1"/>
</dbReference>
<evidence type="ECO:0000256" key="11">
    <source>
        <dbReference type="ARBA" id="ARBA00023273"/>
    </source>
</evidence>
<evidence type="ECO:0000256" key="13">
    <source>
        <dbReference type="RuleBase" id="RU000405"/>
    </source>
</evidence>
<keyword evidence="11" id="KW-0966">Cell projection</keyword>
<dbReference type="SUPFAM" id="SSF55073">
    <property type="entry name" value="Nucleotide cyclase"/>
    <property type="match status" value="1"/>
</dbReference>
<dbReference type="InterPro" id="IPR001054">
    <property type="entry name" value="A/G_cyclase"/>
</dbReference>
<dbReference type="Pfam" id="PF07701">
    <property type="entry name" value="HNOBA"/>
    <property type="match status" value="1"/>
</dbReference>
<comment type="catalytic activity">
    <reaction evidence="1 14">
        <text>GTP = 3',5'-cyclic GMP + diphosphate</text>
        <dbReference type="Rhea" id="RHEA:13665"/>
        <dbReference type="ChEBI" id="CHEBI:33019"/>
        <dbReference type="ChEBI" id="CHEBI:37565"/>
        <dbReference type="ChEBI" id="CHEBI:57746"/>
        <dbReference type="EC" id="4.6.1.2"/>
    </reaction>
</comment>
<evidence type="ECO:0000256" key="1">
    <source>
        <dbReference type="ARBA" id="ARBA00001436"/>
    </source>
</evidence>
<evidence type="ECO:0000256" key="10">
    <source>
        <dbReference type="ARBA" id="ARBA00023239"/>
    </source>
</evidence>
<evidence type="ECO:0000313" key="19">
    <source>
        <dbReference type="Ensembl" id="ENSOKIP00005073418.1"/>
    </source>
</evidence>
<sequence>MRPPLCAFHSKTRTWAAHGHTTPDHPKAHPAPLPISSPLFSSIPRSLQLPRYQYGVFWFLLLAVLCLWLIGPSPAHAAHFRVGVVGPWSCDPLFSKALPSVAAQLAVNRINRDPVLSLAATFDYVILEEKCETSRALDGFMGFIGPANPGYCDAASLLGKGWNKAVFSWGCVGYELDDVRSHPTFAHSMPRPTWVLISLMQHFRWAQVGIIASSEDSWVETSIKVANSLRSHGMPVRLVVTIGNDPGSVRKTLAKLKKVEDLRLVIMCMHSALIGGGPQKLLLETAKDMRLTEGSLVFLPYDTLLYSLPYHNVTYPALRSNSKLLKAYDAVLTVTIDSPKTSFYQAYQEAIDRGEIAGNVKPTQVNTYCVAVICSRASAMLTHTHTLLTLSKQCCDLFQGFSHPVRTNMSGASLADYVILDTDGKTWDLRPTHRIEMAADMVRFLGRDIHFPHGISPKTDSNCWFIKGIICTGGTHTHTQIYVNHPSFLFVYVSLLLSRRRINHIRLFRGPNKILLTLDDVTFINPSLSNKVSSYRLMQELNIQIDNFTSSTFKKLFLLLFCLSLFYLQNGDWAWLKRLPHGTFRNINPKTSDVFELMKDMRHENINLFLGFFHDCGVFAIVTEFCTRGSMEDLLLNEDVKLDWMFKSSLLLDLIKGMKYLHHRNLYHGRLKSRNCVVDGRFVLKISDYGYNEVLEAAKFPYTEPPAEDLLWTAPEILRGPSPGLYGSLHGDVYSFAIIMQEVVMRGPPFYMLEQSKIRKPPPLCRPVVSPDYAPMECIQLMKQCWNEEPDRRPCFDQIFDLFKNINKGRKTNIIDSMLRMLEQYSSNLEELIRERTEELEIEKQKTEKLLTQMLPPTVANALKVGGTVEPEYFDNVTLYFSDIVGFTTISANSEPIEVVDLLNDLYTLFDAIIGNHDVYKVETIGDAYMVASGLPVANGDRHAAEISNMALDILSAVGTFKMRHMPDVPVRIRIGLHSGPCVAGVVGLTMPRYCLFGDTVTTASRMESTGMPYRIHVHNSTVKILLELKAGYKVQLRGKTDLKGKGGTEETYWLIGKDNFEKPLPVPPEFKKGQMAHGLQMEEIARYKKKKAEKLQQLTKKNN</sequence>
<dbReference type="GO" id="GO:0005886">
    <property type="term" value="C:plasma membrane"/>
    <property type="evidence" value="ECO:0007669"/>
    <property type="project" value="TreeGrafter"/>
</dbReference>
<dbReference type="SUPFAM" id="SSF56112">
    <property type="entry name" value="Protein kinase-like (PK-like)"/>
    <property type="match status" value="1"/>
</dbReference>
<comment type="similarity">
    <text evidence="13">Belongs to the adenylyl cyclase class-4/guanylyl cyclase family.</text>
</comment>
<dbReference type="PANTHER" id="PTHR11920">
    <property type="entry name" value="GUANYLYL CYCLASE"/>
    <property type="match status" value="1"/>
</dbReference>
<evidence type="ECO:0000256" key="14">
    <source>
        <dbReference type="RuleBase" id="RU003431"/>
    </source>
</evidence>
<evidence type="ECO:0000259" key="17">
    <source>
        <dbReference type="PROSITE" id="PS50011"/>
    </source>
</evidence>
<evidence type="ECO:0000259" key="18">
    <source>
        <dbReference type="PROSITE" id="PS50125"/>
    </source>
</evidence>
<dbReference type="InterPro" id="IPR001828">
    <property type="entry name" value="ANF_lig-bd_rcpt"/>
</dbReference>
<dbReference type="GO" id="GO:0001653">
    <property type="term" value="F:peptide receptor activity"/>
    <property type="evidence" value="ECO:0007669"/>
    <property type="project" value="TreeGrafter"/>
</dbReference>
<dbReference type="Gene3D" id="1.10.510.10">
    <property type="entry name" value="Transferase(Phosphotransferase) domain 1"/>
    <property type="match status" value="1"/>
</dbReference>
<dbReference type="InterPro" id="IPR028082">
    <property type="entry name" value="Peripla_BP_I"/>
</dbReference>
<dbReference type="SUPFAM" id="SSF53822">
    <property type="entry name" value="Periplasmic binding protein-like I"/>
    <property type="match status" value="1"/>
</dbReference>
<keyword evidence="20" id="KW-1185">Reference proteome</keyword>
<evidence type="ECO:0000256" key="3">
    <source>
        <dbReference type="ARBA" id="ARBA00012202"/>
    </source>
</evidence>
<evidence type="ECO:0000256" key="4">
    <source>
        <dbReference type="ARBA" id="ARBA00022692"/>
    </source>
</evidence>
<dbReference type="InterPro" id="IPR011009">
    <property type="entry name" value="Kinase-like_dom_sf"/>
</dbReference>
<dbReference type="Proteomes" id="UP000694557">
    <property type="component" value="Unassembled WGS sequence"/>
</dbReference>
<keyword evidence="6" id="KW-0547">Nucleotide-binding</keyword>
<dbReference type="EC" id="4.6.1.2" evidence="3 14"/>
<evidence type="ECO:0000256" key="7">
    <source>
        <dbReference type="ARBA" id="ARBA00022989"/>
    </source>
</evidence>
<dbReference type="InterPro" id="IPR050401">
    <property type="entry name" value="Cyclic_nucleotide_synthase"/>
</dbReference>
<dbReference type="AlphaFoldDB" id="A0A8C7IHL4"/>
<keyword evidence="12 14" id="KW-0141">cGMP biosynthesis</keyword>
<reference evidence="19" key="1">
    <citation type="submission" date="2025-08" db="UniProtKB">
        <authorList>
            <consortium name="Ensembl"/>
        </authorList>
    </citation>
    <scope>IDENTIFICATION</scope>
</reference>
<dbReference type="GO" id="GO:0035556">
    <property type="term" value="P:intracellular signal transduction"/>
    <property type="evidence" value="ECO:0007669"/>
    <property type="project" value="InterPro"/>
</dbReference>
<dbReference type="PANTHER" id="PTHR11920:SF349">
    <property type="entry name" value="RETINAL GUANYLYL CYCLASE 2"/>
    <property type="match status" value="1"/>
</dbReference>
<reference evidence="19" key="2">
    <citation type="submission" date="2025-09" db="UniProtKB">
        <authorList>
            <consortium name="Ensembl"/>
        </authorList>
    </citation>
    <scope>IDENTIFICATION</scope>
</reference>
<feature type="domain" description="Guanylate cyclase" evidence="18">
    <location>
        <begin position="878"/>
        <end position="1008"/>
    </location>
</feature>
<evidence type="ECO:0000313" key="20">
    <source>
        <dbReference type="Proteomes" id="UP000694557"/>
    </source>
</evidence>
<protein>
    <recommendedName>
        <fullName evidence="3 14">Guanylate cyclase</fullName>
        <ecNumber evidence="3 14">4.6.1.2</ecNumber>
    </recommendedName>
</protein>
<dbReference type="InterPro" id="IPR018297">
    <property type="entry name" value="A/G_cyclase_CS"/>
</dbReference>
<keyword evidence="10 13" id="KW-0456">Lyase</keyword>
<dbReference type="InterPro" id="IPR029787">
    <property type="entry name" value="Nucleotide_cyclase"/>
</dbReference>
<dbReference type="InterPro" id="IPR001245">
    <property type="entry name" value="Ser-Thr/Tyr_kinase_cat_dom"/>
</dbReference>
<dbReference type="CDD" id="cd07302">
    <property type="entry name" value="CHD"/>
    <property type="match status" value="1"/>
</dbReference>
<dbReference type="GeneTree" id="ENSGT00940000165991"/>
<dbReference type="InterPro" id="IPR000719">
    <property type="entry name" value="Prot_kinase_dom"/>
</dbReference>
<evidence type="ECO:0000256" key="8">
    <source>
        <dbReference type="ARBA" id="ARBA00023136"/>
    </source>
</evidence>
<dbReference type="PROSITE" id="PS50011">
    <property type="entry name" value="PROTEIN_KINASE_DOM"/>
    <property type="match status" value="1"/>
</dbReference>
<dbReference type="Pfam" id="PF01094">
    <property type="entry name" value="ANF_receptor"/>
    <property type="match status" value="1"/>
</dbReference>
<dbReference type="Ensembl" id="ENSOKIT00005078223.1">
    <property type="protein sequence ID" value="ENSOKIP00005073418.1"/>
    <property type="gene ID" value="ENSOKIG00005031281.1"/>
</dbReference>
<keyword evidence="8 16" id="KW-0472">Membrane</keyword>
<keyword evidence="15" id="KW-0175">Coiled coil</keyword>
<dbReference type="Gene3D" id="6.10.250.780">
    <property type="match status" value="1"/>
</dbReference>
<comment type="subcellular location">
    <subcellularLocation>
        <location evidence="2">Photoreceptor outer segment membrane</location>
        <topology evidence="2">Single-pass type I membrane protein</topology>
    </subcellularLocation>
</comment>
<dbReference type="GO" id="GO:0004016">
    <property type="term" value="F:adenylate cyclase activity"/>
    <property type="evidence" value="ECO:0007669"/>
    <property type="project" value="TreeGrafter"/>
</dbReference>
<name>A0A8C7IHL4_ONCKI</name>
<evidence type="ECO:0000256" key="15">
    <source>
        <dbReference type="SAM" id="Coils"/>
    </source>
</evidence>
<dbReference type="GO" id="GO:0005524">
    <property type="term" value="F:ATP binding"/>
    <property type="evidence" value="ECO:0007669"/>
    <property type="project" value="InterPro"/>
</dbReference>
<dbReference type="GO" id="GO:0004672">
    <property type="term" value="F:protein kinase activity"/>
    <property type="evidence" value="ECO:0007669"/>
    <property type="project" value="InterPro"/>
</dbReference>
<keyword evidence="9" id="KW-1015">Disulfide bond</keyword>
<feature type="coiled-coil region" evidence="15">
    <location>
        <begin position="815"/>
        <end position="846"/>
    </location>
</feature>
<dbReference type="Gene3D" id="3.40.50.2300">
    <property type="match status" value="1"/>
</dbReference>
<dbReference type="FunFam" id="3.40.50.2300:FF:000114">
    <property type="entry name" value="Guanylate cyclase"/>
    <property type="match status" value="1"/>
</dbReference>
<dbReference type="GO" id="GO:0007168">
    <property type="term" value="P:receptor guanylyl cyclase signaling pathway"/>
    <property type="evidence" value="ECO:0007669"/>
    <property type="project" value="TreeGrafter"/>
</dbReference>
<evidence type="ECO:0000256" key="6">
    <source>
        <dbReference type="ARBA" id="ARBA00022741"/>
    </source>
</evidence>
<dbReference type="Gene3D" id="3.30.70.1230">
    <property type="entry name" value="Nucleotide cyclase"/>
    <property type="match status" value="1"/>
</dbReference>
<evidence type="ECO:0000256" key="9">
    <source>
        <dbReference type="ARBA" id="ARBA00023157"/>
    </source>
</evidence>
<feature type="transmembrane region" description="Helical" evidence="16">
    <location>
        <begin position="52"/>
        <end position="71"/>
    </location>
</feature>
<feature type="domain" description="Protein kinase" evidence="17">
    <location>
        <begin position="542"/>
        <end position="806"/>
    </location>
</feature>
<keyword evidence="5" id="KW-0732">Signal</keyword>
<dbReference type="GO" id="GO:0004383">
    <property type="term" value="F:guanylate cyclase activity"/>
    <property type="evidence" value="ECO:0007669"/>
    <property type="project" value="UniProtKB-EC"/>
</dbReference>
<dbReference type="Pfam" id="PF00211">
    <property type="entry name" value="Guanylate_cyc"/>
    <property type="match status" value="1"/>
</dbReference>
<evidence type="ECO:0000256" key="2">
    <source>
        <dbReference type="ARBA" id="ARBA00004451"/>
    </source>
</evidence>
<evidence type="ECO:0000256" key="12">
    <source>
        <dbReference type="ARBA" id="ARBA00023293"/>
    </source>
</evidence>
<gene>
    <name evidence="19" type="primary">gc2</name>
</gene>
<proteinExistence type="inferred from homology"/>
<keyword evidence="7 16" id="KW-1133">Transmembrane helix</keyword>
<evidence type="ECO:0000256" key="5">
    <source>
        <dbReference type="ARBA" id="ARBA00022729"/>
    </source>
</evidence>
<organism evidence="19 20">
    <name type="scientific">Oncorhynchus kisutch</name>
    <name type="common">Coho salmon</name>
    <name type="synonym">Salmo kisutch</name>
    <dbReference type="NCBI Taxonomy" id="8019"/>
    <lineage>
        <taxon>Eukaryota</taxon>
        <taxon>Metazoa</taxon>
        <taxon>Chordata</taxon>
        <taxon>Craniata</taxon>
        <taxon>Vertebrata</taxon>
        <taxon>Euteleostomi</taxon>
        <taxon>Actinopterygii</taxon>
        <taxon>Neopterygii</taxon>
        <taxon>Teleostei</taxon>
        <taxon>Protacanthopterygii</taxon>
        <taxon>Salmoniformes</taxon>
        <taxon>Salmonidae</taxon>
        <taxon>Salmoninae</taxon>
        <taxon>Oncorhynchus</taxon>
    </lineage>
</organism>
<accession>A0A8C7IHL4</accession>
<dbReference type="Pfam" id="PF07714">
    <property type="entry name" value="PK_Tyr_Ser-Thr"/>
    <property type="match status" value="1"/>
</dbReference>
<dbReference type="FunFam" id="1.10.510.10:FF:000404">
    <property type="entry name" value="Guanylate cyclase"/>
    <property type="match status" value="1"/>
</dbReference>
<dbReference type="PRINTS" id="PR00109">
    <property type="entry name" value="TYRKINASE"/>
</dbReference>